<evidence type="ECO:0000256" key="1">
    <source>
        <dbReference type="SAM" id="Coils"/>
    </source>
</evidence>
<proteinExistence type="predicted"/>
<organism evidence="3 4">
    <name type="scientific">Balaenoptera acutorostrata</name>
    <name type="common">Common minke whale</name>
    <name type="synonym">Balaena rostrata</name>
    <dbReference type="NCBI Taxonomy" id="9767"/>
    <lineage>
        <taxon>Eukaryota</taxon>
        <taxon>Metazoa</taxon>
        <taxon>Chordata</taxon>
        <taxon>Craniata</taxon>
        <taxon>Vertebrata</taxon>
        <taxon>Euteleostomi</taxon>
        <taxon>Mammalia</taxon>
        <taxon>Eutheria</taxon>
        <taxon>Laurasiatheria</taxon>
        <taxon>Artiodactyla</taxon>
        <taxon>Whippomorpha</taxon>
        <taxon>Cetacea</taxon>
        <taxon>Mysticeti</taxon>
        <taxon>Balaenopteridae</taxon>
        <taxon>Balaenoptera</taxon>
    </lineage>
</organism>
<feature type="compositionally biased region" description="Basic and acidic residues" evidence="2">
    <location>
        <begin position="73"/>
        <end position="84"/>
    </location>
</feature>
<feature type="region of interest" description="Disordered" evidence="2">
    <location>
        <begin position="1"/>
        <end position="24"/>
    </location>
</feature>
<feature type="compositionally biased region" description="Polar residues" evidence="2">
    <location>
        <begin position="294"/>
        <end position="306"/>
    </location>
</feature>
<feature type="region of interest" description="Disordered" evidence="2">
    <location>
        <begin position="238"/>
        <end position="362"/>
    </location>
</feature>
<sequence>MTLSQSSPFREHTSRSPGSECLTAPYVEGSGDVDMRQDQLYTWDAVSQPTHSLDYIEGQFPRRVPAAWPPSKPPDEEHRPKDTDTESQSAVLETLKKCSDTAQQEVCDMKSECQATVIQQLEQTIEDLRTKIAELEKQYSAADLEAAASGDMCLRALTLGEKDLGHQRILQAKSIQASPTEEGGTLTRPPMGALPEATNGDSAGPSSPPGPQTKFCTDISLVVSPRRISVQLDAHLSLQTPPPASRPWSDCQGQVSSQPSHPSLHTEFETSHEHSAFPSSENSHDIPPALPLSPKSSHQMPDLSTTAPQPPPPGAAPWSALPSPLCPSPPPPPGPEMLPSPPLHLPGEGIPAALPPPGVGIPAEPPFPEWEFLLPHLFPEGEFLLPPLPTVGIPPAPVFPQWESLRPPSSQSGYSSCPTSSWSGNSSCPTSSFARCGDSASSSSSPSSPSLNRCRPTSPPPLLPGSGFPLPPQAGSSTSPTPQAYGFLPPPLPTGLFGFGLNQDKGSRKQPIETCWLMKPLYWMRIQLHSKR</sequence>
<reference evidence="4" key="1">
    <citation type="submission" date="2025-08" db="UniProtKB">
        <authorList>
            <consortium name="RefSeq"/>
        </authorList>
    </citation>
    <scope>IDENTIFICATION</scope>
</reference>
<feature type="compositionally biased region" description="Polar residues" evidence="2">
    <location>
        <begin position="251"/>
        <end position="263"/>
    </location>
</feature>
<gene>
    <name evidence="4" type="primary">LOC130704728</name>
</gene>
<protein>
    <submittedName>
        <fullName evidence="4">Formin-2-like</fullName>
    </submittedName>
</protein>
<feature type="region of interest" description="Disordered" evidence="2">
    <location>
        <begin position="63"/>
        <end position="87"/>
    </location>
</feature>
<feature type="region of interest" description="Disordered" evidence="2">
    <location>
        <begin position="402"/>
        <end position="421"/>
    </location>
</feature>
<dbReference type="GeneID" id="130704728"/>
<accession>A0ABM3S1B3</accession>
<feature type="region of interest" description="Disordered" evidence="2">
    <location>
        <begin position="172"/>
        <end position="216"/>
    </location>
</feature>
<name>A0ABM3S1B3_BALAC</name>
<feature type="compositionally biased region" description="Basic and acidic residues" evidence="2">
    <location>
        <begin position="264"/>
        <end position="275"/>
    </location>
</feature>
<evidence type="ECO:0000313" key="4">
    <source>
        <dbReference type="RefSeq" id="XP_057383635.1"/>
    </source>
</evidence>
<keyword evidence="3" id="KW-1185">Reference proteome</keyword>
<feature type="region of interest" description="Disordered" evidence="2">
    <location>
        <begin position="433"/>
        <end position="488"/>
    </location>
</feature>
<evidence type="ECO:0000256" key="2">
    <source>
        <dbReference type="SAM" id="MobiDB-lite"/>
    </source>
</evidence>
<feature type="compositionally biased region" description="Pro residues" evidence="2">
    <location>
        <begin position="353"/>
        <end position="362"/>
    </location>
</feature>
<dbReference type="Proteomes" id="UP001652580">
    <property type="component" value="Chromosome 14"/>
</dbReference>
<feature type="compositionally biased region" description="Pro residues" evidence="2">
    <location>
        <begin position="324"/>
        <end position="344"/>
    </location>
</feature>
<keyword evidence="1" id="KW-0175">Coiled coil</keyword>
<feature type="compositionally biased region" description="Polar residues" evidence="2">
    <location>
        <begin position="407"/>
        <end position="421"/>
    </location>
</feature>
<feature type="compositionally biased region" description="Low complexity" evidence="2">
    <location>
        <begin position="439"/>
        <end position="450"/>
    </location>
</feature>
<feature type="coiled-coil region" evidence="1">
    <location>
        <begin position="118"/>
        <end position="145"/>
    </location>
</feature>
<evidence type="ECO:0000313" key="3">
    <source>
        <dbReference type="Proteomes" id="UP001652580"/>
    </source>
</evidence>
<dbReference type="RefSeq" id="XP_057383635.1">
    <property type="nucleotide sequence ID" value="XM_057527652.1"/>
</dbReference>